<dbReference type="Proteomes" id="UP000276834">
    <property type="component" value="Unassembled WGS sequence"/>
</dbReference>
<evidence type="ECO:0000256" key="1">
    <source>
        <dbReference type="SAM" id="Phobius"/>
    </source>
</evidence>
<protein>
    <submittedName>
        <fullName evidence="2">Uncharacterized protein</fullName>
    </submittedName>
</protein>
<accession>A0A3L8SGI1</accession>
<keyword evidence="1" id="KW-0472">Membrane</keyword>
<evidence type="ECO:0000313" key="2">
    <source>
        <dbReference type="EMBL" id="RLW01613.1"/>
    </source>
</evidence>
<dbReference type="EMBL" id="QUSF01000022">
    <property type="protein sequence ID" value="RLW01613.1"/>
    <property type="molecule type" value="Genomic_DNA"/>
</dbReference>
<keyword evidence="1" id="KW-1133">Transmembrane helix</keyword>
<evidence type="ECO:0000313" key="3">
    <source>
        <dbReference type="Proteomes" id="UP000276834"/>
    </source>
</evidence>
<sequence>MLRCEGIFGAELFERRLSPVLGGSPGSSSLQGIASSCLLMIVLINLNVFADQFRTSDNAHVHSTDRWIIEMFWTVRVLLEMTYEKVSEQLCSFMTDLLRRTKRQI</sequence>
<comment type="caution">
    <text evidence="2">The sequence shown here is derived from an EMBL/GenBank/DDBJ whole genome shotgun (WGS) entry which is preliminary data.</text>
</comment>
<name>A0A3L8SGI1_CHLGU</name>
<feature type="transmembrane region" description="Helical" evidence="1">
    <location>
        <begin position="30"/>
        <end position="50"/>
    </location>
</feature>
<reference evidence="2 3" key="1">
    <citation type="journal article" date="2018" name="Proc. R. Soc. B">
        <title>A non-coding region near Follistatin controls head colour polymorphism in the Gouldian finch.</title>
        <authorList>
            <person name="Toomey M.B."/>
            <person name="Marques C.I."/>
            <person name="Andrade P."/>
            <person name="Araujo P.M."/>
            <person name="Sabatino S."/>
            <person name="Gazda M.A."/>
            <person name="Afonso S."/>
            <person name="Lopes R.J."/>
            <person name="Corbo J.C."/>
            <person name="Carneiro M."/>
        </authorList>
    </citation>
    <scope>NUCLEOTIDE SEQUENCE [LARGE SCALE GENOMIC DNA]</scope>
    <source>
        <strain evidence="2">Red01</strain>
        <tissue evidence="2">Muscle</tissue>
    </source>
</reference>
<keyword evidence="1" id="KW-0812">Transmembrane</keyword>
<keyword evidence="3" id="KW-1185">Reference proteome</keyword>
<proteinExistence type="predicted"/>
<dbReference type="AlphaFoldDB" id="A0A3L8SGI1"/>
<gene>
    <name evidence="2" type="ORF">DV515_00007995</name>
</gene>
<organism evidence="2 3">
    <name type="scientific">Chloebia gouldiae</name>
    <name type="common">Gouldian finch</name>
    <name type="synonym">Erythrura gouldiae</name>
    <dbReference type="NCBI Taxonomy" id="44316"/>
    <lineage>
        <taxon>Eukaryota</taxon>
        <taxon>Metazoa</taxon>
        <taxon>Chordata</taxon>
        <taxon>Craniata</taxon>
        <taxon>Vertebrata</taxon>
        <taxon>Euteleostomi</taxon>
        <taxon>Archelosauria</taxon>
        <taxon>Archosauria</taxon>
        <taxon>Dinosauria</taxon>
        <taxon>Saurischia</taxon>
        <taxon>Theropoda</taxon>
        <taxon>Coelurosauria</taxon>
        <taxon>Aves</taxon>
        <taxon>Neognathae</taxon>
        <taxon>Neoaves</taxon>
        <taxon>Telluraves</taxon>
        <taxon>Australaves</taxon>
        <taxon>Passeriformes</taxon>
        <taxon>Passeroidea</taxon>
        <taxon>Passeridae</taxon>
        <taxon>Chloebia</taxon>
    </lineage>
</organism>